<dbReference type="Pfam" id="PF00732">
    <property type="entry name" value="GMC_oxred_N"/>
    <property type="match status" value="1"/>
</dbReference>
<accession>A0A4Y9YJA6</accession>
<sequence>MASLLKLPLLLTGSTLVWKSLTPPEIPKSEERVKLEGIEKVVGPHVTALAFICKANYTLSCICEALLIVASNAPGSAISQRILAILEHKRGGSKNIQITSPFLTGTALTVAGAVLRLLCYRIMGKMFTFQLALRDEHKLVTDGPYSIVRHPSYTGVILGSIGITLIHFGSGSWFKECGWLDTTVGRRYYQYWVAMRTLEMLNLFGRTVAEDKFLKAQFKDAWVRVLESTNLVSRSKKFASAVKLDPQNLTIEILAILSLWEDVDRGLGGLAAATAVLDKCGPLKEADNAALSRPLPMASLLKLPLLLTGSTLVWKSFTPPETPKSGEKVKLEGIERVVGRHVLALAFICKANYTLSCICEALLIVASNAPNSAISQRILAIFEHKQGGSKNIQITSPFLTGTALAVAGAVLRLLCYRIMGKMFTFQLALRDEHKLVRDGPYSIVRHPSYTGLILKCMGLLLIHFGSGSWFKECGWLETTAGRRYYQYWVVMRTLEVLNLFGRTVSEDNFLKAQFKDAWVRPTGLHTSIKEDLRMHPWPSPSPHLNMVLTNSNDFSATAFDYLIVGAGPAGLTLAARLAEDENIVVGILEAGDYNTNEPLIDVPGMVARSLGHPTLDWGYKTVPQAGANNRVISQARGKAIGGSTAINFMKNDRASAKEYDAIEELGNPGWNWKEFLKYIKKSETFTIPPKDVVEKYYAGYTHEFHGHDGPVQKSFPVWYNELHHPFLDTLVKLGASLSREAGGGINSGALTSTFTIDPRTKTRSYAATAYYEPNVHKKNFVVITGAHATRVLLETGADGEVVATGVEFIKDGEKVTARASREVILSAGSYQTPQLLELSGIGRRDVLEKHGIEQVVDLPSVGENLRALVLHGAIFFILSDTQDHCYIPFAFEVNKDIETYECLADPGRMAHEAKLYETEKRGMLSSMFSAIAFTPLDVMTDPEEFARLQKAVDNDTSLLSNPTHAKQYPYLRKWLSDPTHAQLEYVQLPGLYPWGTLKPAEGAHYQTFLVIKLHPYSRGSVHITTSDPLVPPAIDPAYFSNPIDLDLMVDAIKFSRKIASTEPYYREGMKFLDPSVEVLDDDEALREWVKNTVETIFHPIATASMLPKSDGGVVDPNLKVYGTKNLRVVDASIIPLHQSCHPTATVYGIAEKAADIIKAAQV</sequence>
<evidence type="ECO:0000313" key="15">
    <source>
        <dbReference type="Proteomes" id="UP000298327"/>
    </source>
</evidence>
<dbReference type="Gene3D" id="3.30.560.10">
    <property type="entry name" value="Glucose Oxidase, domain 3"/>
    <property type="match status" value="1"/>
</dbReference>
<keyword evidence="11" id="KW-0256">Endoplasmic reticulum</keyword>
<dbReference type="GO" id="GO:0032259">
    <property type="term" value="P:methylation"/>
    <property type="evidence" value="ECO:0007669"/>
    <property type="project" value="UniProtKB-KW"/>
</dbReference>
<evidence type="ECO:0000313" key="14">
    <source>
        <dbReference type="EMBL" id="TFY61039.1"/>
    </source>
</evidence>
<comment type="subcellular location">
    <subcellularLocation>
        <location evidence="11">Endoplasmic reticulum membrane</location>
        <topology evidence="11">Multi-pass membrane protein</topology>
    </subcellularLocation>
    <subcellularLocation>
        <location evidence="2">Membrane</location>
        <topology evidence="2">Multi-pass membrane protein</topology>
    </subcellularLocation>
</comment>
<gene>
    <name evidence="14" type="ORF">EVG20_g7209</name>
</gene>
<keyword evidence="11" id="KW-0808">Transferase</keyword>
<evidence type="ECO:0000256" key="5">
    <source>
        <dbReference type="ARBA" id="ARBA00022692"/>
    </source>
</evidence>
<dbReference type="OrthoDB" id="269227at2759"/>
<feature type="chain" id="PRO_5021471167" description="Protein-S-isoprenylcysteine O-methyltransferase" evidence="12">
    <location>
        <begin position="20"/>
        <end position="1162"/>
    </location>
</feature>
<keyword evidence="11" id="KW-0489">Methyltransferase</keyword>
<dbReference type="AlphaFoldDB" id="A0A4Y9YJA6"/>
<dbReference type="EC" id="2.1.1.100" evidence="11"/>
<dbReference type="Gene3D" id="1.20.120.1630">
    <property type="match status" value="2"/>
</dbReference>
<evidence type="ECO:0000256" key="1">
    <source>
        <dbReference type="ARBA" id="ARBA00001974"/>
    </source>
</evidence>
<evidence type="ECO:0000256" key="2">
    <source>
        <dbReference type="ARBA" id="ARBA00004141"/>
    </source>
</evidence>
<evidence type="ECO:0000256" key="10">
    <source>
        <dbReference type="ARBA" id="ARBA00023136"/>
    </source>
</evidence>
<evidence type="ECO:0000256" key="11">
    <source>
        <dbReference type="RuleBase" id="RU362022"/>
    </source>
</evidence>
<keyword evidence="8" id="KW-1133">Transmembrane helix</keyword>
<keyword evidence="11" id="KW-0949">S-adenosyl-L-methionine</keyword>
<dbReference type="GO" id="GO:0050660">
    <property type="term" value="F:flavin adenine dinucleotide binding"/>
    <property type="evidence" value="ECO:0007669"/>
    <property type="project" value="InterPro"/>
</dbReference>
<dbReference type="InterPro" id="IPR012132">
    <property type="entry name" value="GMC_OxRdtase"/>
</dbReference>
<keyword evidence="15" id="KW-1185">Reference proteome</keyword>
<keyword evidence="4" id="KW-0285">Flavoprotein</keyword>
<dbReference type="GO" id="GO:0016614">
    <property type="term" value="F:oxidoreductase activity, acting on CH-OH group of donors"/>
    <property type="evidence" value="ECO:0007669"/>
    <property type="project" value="InterPro"/>
</dbReference>
<dbReference type="EMBL" id="SEOQ01000531">
    <property type="protein sequence ID" value="TFY61039.1"/>
    <property type="molecule type" value="Genomic_DNA"/>
</dbReference>
<evidence type="ECO:0000256" key="3">
    <source>
        <dbReference type="ARBA" id="ARBA00010790"/>
    </source>
</evidence>
<comment type="similarity">
    <text evidence="3">Belongs to the GMC oxidoreductase family.</text>
</comment>
<evidence type="ECO:0000256" key="4">
    <source>
        <dbReference type="ARBA" id="ARBA00022630"/>
    </source>
</evidence>
<evidence type="ECO:0000256" key="8">
    <source>
        <dbReference type="ARBA" id="ARBA00022989"/>
    </source>
</evidence>
<keyword evidence="5" id="KW-0812">Transmembrane</keyword>
<comment type="caution">
    <text evidence="14">The sequence shown here is derived from an EMBL/GenBank/DDBJ whole genome shotgun (WGS) entry which is preliminary data.</text>
</comment>
<keyword evidence="10" id="KW-0472">Membrane</keyword>
<dbReference type="STRING" id="205917.A0A4Y9YJA6"/>
<name>A0A4Y9YJA6_9AGAM</name>
<dbReference type="Pfam" id="PF05199">
    <property type="entry name" value="GMC_oxred_C"/>
    <property type="match status" value="1"/>
</dbReference>
<comment type="cofactor">
    <cofactor evidence="1">
        <name>FAD</name>
        <dbReference type="ChEBI" id="CHEBI:57692"/>
    </cofactor>
</comment>
<dbReference type="PANTHER" id="PTHR11552">
    <property type="entry name" value="GLUCOSE-METHANOL-CHOLINE GMC OXIDOREDUCTASE"/>
    <property type="match status" value="1"/>
</dbReference>
<dbReference type="Gene3D" id="3.50.50.60">
    <property type="entry name" value="FAD/NAD(P)-binding domain"/>
    <property type="match status" value="1"/>
</dbReference>
<proteinExistence type="inferred from homology"/>
<feature type="signal peptide" evidence="12">
    <location>
        <begin position="1"/>
        <end position="19"/>
    </location>
</feature>
<evidence type="ECO:0000256" key="9">
    <source>
        <dbReference type="ARBA" id="ARBA00023002"/>
    </source>
</evidence>
<dbReference type="PROSITE" id="PS00624">
    <property type="entry name" value="GMC_OXRED_2"/>
    <property type="match status" value="1"/>
</dbReference>
<protein>
    <recommendedName>
        <fullName evidence="11">Protein-S-isoprenylcysteine O-methyltransferase</fullName>
        <ecNumber evidence="11">2.1.1.100</ecNumber>
    </recommendedName>
</protein>
<evidence type="ECO:0000256" key="7">
    <source>
        <dbReference type="ARBA" id="ARBA00022827"/>
    </source>
</evidence>
<dbReference type="Pfam" id="PF04140">
    <property type="entry name" value="ICMT"/>
    <property type="match status" value="2"/>
</dbReference>
<evidence type="ECO:0000256" key="6">
    <source>
        <dbReference type="ARBA" id="ARBA00022729"/>
    </source>
</evidence>
<dbReference type="InterPro" id="IPR007867">
    <property type="entry name" value="GMC_OxRtase_C"/>
</dbReference>
<evidence type="ECO:0000259" key="13">
    <source>
        <dbReference type="PROSITE" id="PS00624"/>
    </source>
</evidence>
<dbReference type="SUPFAM" id="SSF54373">
    <property type="entry name" value="FAD-linked reductases, C-terminal domain"/>
    <property type="match status" value="1"/>
</dbReference>
<dbReference type="InterPro" id="IPR036188">
    <property type="entry name" value="FAD/NAD-bd_sf"/>
</dbReference>
<dbReference type="GO" id="GO:0004671">
    <property type="term" value="F:protein C-terminal S-isoprenylcysteine carboxyl O-methyltransferase activity"/>
    <property type="evidence" value="ECO:0007669"/>
    <property type="project" value="UniProtKB-EC"/>
</dbReference>
<keyword evidence="9" id="KW-0560">Oxidoreductase</keyword>
<evidence type="ECO:0000256" key="12">
    <source>
        <dbReference type="SAM" id="SignalP"/>
    </source>
</evidence>
<organism evidence="14 15">
    <name type="scientific">Dentipellis fragilis</name>
    <dbReference type="NCBI Taxonomy" id="205917"/>
    <lineage>
        <taxon>Eukaryota</taxon>
        <taxon>Fungi</taxon>
        <taxon>Dikarya</taxon>
        <taxon>Basidiomycota</taxon>
        <taxon>Agaricomycotina</taxon>
        <taxon>Agaricomycetes</taxon>
        <taxon>Russulales</taxon>
        <taxon>Hericiaceae</taxon>
        <taxon>Dentipellis</taxon>
    </lineage>
</organism>
<comment type="similarity">
    <text evidence="11">Belongs to the class VI-like SAM-binding methyltransferase superfamily. Isoprenylcysteine carboxyl methyltransferase family.</text>
</comment>
<dbReference type="PANTHER" id="PTHR11552:SF201">
    <property type="entry name" value="GLUCOSE-METHANOL-CHOLINE OXIDOREDUCTASE N-TERMINAL DOMAIN-CONTAINING PROTEIN"/>
    <property type="match status" value="1"/>
</dbReference>
<dbReference type="InterPro" id="IPR007269">
    <property type="entry name" value="ICMT_MeTrfase"/>
</dbReference>
<keyword evidence="7" id="KW-0274">FAD</keyword>
<comment type="catalytic activity">
    <reaction evidence="11">
        <text>[protein]-C-terminal S-[(2E,6E)-farnesyl]-L-cysteine + S-adenosyl-L-methionine = [protein]-C-terminal S-[(2E,6E)-farnesyl]-L-cysteine methyl ester + S-adenosyl-L-homocysteine</text>
        <dbReference type="Rhea" id="RHEA:21672"/>
        <dbReference type="Rhea" id="RHEA-COMP:12125"/>
        <dbReference type="Rhea" id="RHEA-COMP:12126"/>
        <dbReference type="ChEBI" id="CHEBI:57856"/>
        <dbReference type="ChEBI" id="CHEBI:59789"/>
        <dbReference type="ChEBI" id="CHEBI:90510"/>
        <dbReference type="ChEBI" id="CHEBI:90511"/>
        <dbReference type="EC" id="2.1.1.100"/>
    </reaction>
</comment>
<keyword evidence="6 12" id="KW-0732">Signal</keyword>
<dbReference type="InterPro" id="IPR000172">
    <property type="entry name" value="GMC_OxRdtase_N"/>
</dbReference>
<dbReference type="Proteomes" id="UP000298327">
    <property type="component" value="Unassembled WGS sequence"/>
</dbReference>
<dbReference type="SUPFAM" id="SSF51905">
    <property type="entry name" value="FAD/NAD(P)-binding domain"/>
    <property type="match status" value="1"/>
</dbReference>
<dbReference type="GO" id="GO:0005789">
    <property type="term" value="C:endoplasmic reticulum membrane"/>
    <property type="evidence" value="ECO:0007669"/>
    <property type="project" value="UniProtKB-SubCell"/>
</dbReference>
<reference evidence="14 15" key="1">
    <citation type="submission" date="2019-02" db="EMBL/GenBank/DDBJ databases">
        <title>Genome sequencing of the rare red list fungi Dentipellis fragilis.</title>
        <authorList>
            <person name="Buettner E."/>
            <person name="Kellner H."/>
        </authorList>
    </citation>
    <scope>NUCLEOTIDE SEQUENCE [LARGE SCALE GENOMIC DNA]</scope>
    <source>
        <strain evidence="14 15">DSM 105465</strain>
    </source>
</reference>
<feature type="domain" description="Glucose-methanol-choline oxidoreductase N-terminal" evidence="13">
    <location>
        <begin position="828"/>
        <end position="842"/>
    </location>
</feature>